<protein>
    <submittedName>
        <fullName evidence="2">Uncharacterized protein</fullName>
    </submittedName>
</protein>
<name>A0A8J3RDA1_9ACTN</name>
<keyword evidence="3" id="KW-1185">Reference proteome</keyword>
<dbReference type="EMBL" id="BOOG01000039">
    <property type="protein sequence ID" value="GIH71742.1"/>
    <property type="molecule type" value="Genomic_DNA"/>
</dbReference>
<evidence type="ECO:0000313" key="2">
    <source>
        <dbReference type="EMBL" id="GIH71742.1"/>
    </source>
</evidence>
<feature type="region of interest" description="Disordered" evidence="1">
    <location>
        <begin position="34"/>
        <end position="54"/>
    </location>
</feature>
<dbReference type="AlphaFoldDB" id="A0A8J3RDA1"/>
<evidence type="ECO:0000313" key="3">
    <source>
        <dbReference type="Proteomes" id="UP000610966"/>
    </source>
</evidence>
<reference evidence="2" key="1">
    <citation type="submission" date="2021-01" db="EMBL/GenBank/DDBJ databases">
        <title>Whole genome shotgun sequence of Sphaerimonospora thailandensis NBRC 107569.</title>
        <authorList>
            <person name="Komaki H."/>
            <person name="Tamura T."/>
        </authorList>
    </citation>
    <scope>NUCLEOTIDE SEQUENCE</scope>
    <source>
        <strain evidence="2">NBRC 107569</strain>
    </source>
</reference>
<comment type="caution">
    <text evidence="2">The sequence shown here is derived from an EMBL/GenBank/DDBJ whole genome shotgun (WGS) entry which is preliminary data.</text>
</comment>
<sequence>MCAFGGASGGGCGGGAAVRAVACAAGGAAGVPDAVGDDWDGSDGGSLTQMGDVS</sequence>
<dbReference type="Proteomes" id="UP000610966">
    <property type="component" value="Unassembled WGS sequence"/>
</dbReference>
<evidence type="ECO:0000256" key="1">
    <source>
        <dbReference type="SAM" id="MobiDB-lite"/>
    </source>
</evidence>
<accession>A0A8J3RDA1</accession>
<gene>
    <name evidence="2" type="ORF">Mth01_39950</name>
</gene>
<organism evidence="2 3">
    <name type="scientific">Sphaerimonospora thailandensis</name>
    <dbReference type="NCBI Taxonomy" id="795644"/>
    <lineage>
        <taxon>Bacteria</taxon>
        <taxon>Bacillati</taxon>
        <taxon>Actinomycetota</taxon>
        <taxon>Actinomycetes</taxon>
        <taxon>Streptosporangiales</taxon>
        <taxon>Streptosporangiaceae</taxon>
        <taxon>Sphaerimonospora</taxon>
    </lineage>
</organism>
<proteinExistence type="predicted"/>